<keyword evidence="5" id="KW-0966">Cell projection</keyword>
<proteinExistence type="inferred from homology"/>
<keyword evidence="3 8" id="KW-0175">Coiled coil</keyword>
<dbReference type="Proteomes" id="UP000565754">
    <property type="component" value="Unassembled WGS sequence"/>
</dbReference>
<dbReference type="Pfam" id="PF13868">
    <property type="entry name" value="TPH"/>
    <property type="match status" value="1"/>
</dbReference>
<evidence type="ECO:0000256" key="1">
    <source>
        <dbReference type="ARBA" id="ARBA00004230"/>
    </source>
</evidence>
<evidence type="ECO:0000256" key="6">
    <source>
        <dbReference type="ARBA" id="ARBA00034116"/>
    </source>
</evidence>
<comment type="similarity">
    <text evidence="6">Belongs to the CFAP45 family.</text>
</comment>
<keyword evidence="12" id="KW-1185">Reference proteome</keyword>
<evidence type="ECO:0000256" key="8">
    <source>
        <dbReference type="SAM" id="Coils"/>
    </source>
</evidence>
<feature type="coiled-coil region" evidence="8">
    <location>
        <begin position="6"/>
        <end position="33"/>
    </location>
</feature>
<feature type="compositionally biased region" description="Basic and acidic residues" evidence="9">
    <location>
        <begin position="194"/>
        <end position="222"/>
    </location>
</feature>
<dbReference type="GO" id="GO:0031514">
    <property type="term" value="C:motile cilium"/>
    <property type="evidence" value="ECO:0007669"/>
    <property type="project" value="UniProtKB-SubCell"/>
</dbReference>
<dbReference type="PANTHER" id="PTHR15504:SF0">
    <property type="entry name" value="CILIA- AND FLAGELLA-ASSOCIATED PROTEIN 45"/>
    <property type="match status" value="1"/>
</dbReference>
<evidence type="ECO:0000256" key="9">
    <source>
        <dbReference type="SAM" id="MobiDB-lite"/>
    </source>
</evidence>
<reference evidence="11 12" key="1">
    <citation type="submission" date="2019-09" db="EMBL/GenBank/DDBJ databases">
        <title>Bird 10,000 Genomes (B10K) Project - Family phase.</title>
        <authorList>
            <person name="Zhang G."/>
        </authorList>
    </citation>
    <scope>NUCLEOTIDE SEQUENCE [LARGE SCALE GENOMIC DNA]</scope>
    <source>
        <strain evidence="11">B10K-DU-001-74</strain>
        <tissue evidence="11">Muscle</tissue>
    </source>
</reference>
<comment type="subcellular location">
    <subcellularLocation>
        <location evidence="1">Cell projection</location>
        <location evidence="1">Cilium</location>
        <location evidence="1">Flagellum</location>
    </subcellularLocation>
</comment>
<dbReference type="InterPro" id="IPR033253">
    <property type="entry name" value="CFAP45"/>
</dbReference>
<feature type="region of interest" description="Disordered" evidence="9">
    <location>
        <begin position="162"/>
        <end position="229"/>
    </location>
</feature>
<dbReference type="EMBL" id="VXBF01004360">
    <property type="protein sequence ID" value="NXM82852.1"/>
    <property type="molecule type" value="Genomic_DNA"/>
</dbReference>
<accession>A0A7L1E053</accession>
<sequence>DHQRDVEEEEKLLQRAMRMRLEQEEEMRELSTLLLSAKCNMIRDKQVLEKRLIHEELAEEEKRLDKILKMKWEKGLEVQEKLESCRKREMIRAREHLVKQMEQKAEERALRAEELHQEGQRQLQLLEQMKREERKAWEQKQEQKRKIFAEIQRFNEREAALQAEQEQLHREKEKELAQLRAKQEQAQDWQAEQDALKAKRNQEAAEREWRQQELEKAQRKAGMEQQLRQ</sequence>
<keyword evidence="4" id="KW-0969">Cilium</keyword>
<feature type="compositionally biased region" description="Basic and acidic residues" evidence="9">
    <location>
        <begin position="166"/>
        <end position="185"/>
    </location>
</feature>
<dbReference type="AlphaFoldDB" id="A0A7L1E053"/>
<keyword evidence="2" id="KW-0282">Flagellum</keyword>
<evidence type="ECO:0000256" key="7">
    <source>
        <dbReference type="ARBA" id="ARBA00034142"/>
    </source>
</evidence>
<evidence type="ECO:0000256" key="4">
    <source>
        <dbReference type="ARBA" id="ARBA00023069"/>
    </source>
</evidence>
<evidence type="ECO:0000256" key="2">
    <source>
        <dbReference type="ARBA" id="ARBA00022846"/>
    </source>
</evidence>
<dbReference type="InterPro" id="IPR043597">
    <property type="entry name" value="TPH_dom"/>
</dbReference>
<gene>
    <name evidence="11" type="primary">Cfap45</name>
    <name evidence="11" type="ORF">OENOEN_R08443</name>
</gene>
<evidence type="ECO:0000259" key="10">
    <source>
        <dbReference type="Pfam" id="PF13868"/>
    </source>
</evidence>
<dbReference type="PANTHER" id="PTHR15504">
    <property type="entry name" value="NASOPHARYNGEAL EPITHELIUM SPECIFIC PROTEIN 1"/>
    <property type="match status" value="1"/>
</dbReference>
<organism evidence="11 12">
    <name type="scientific">Oenanthe oenanthe</name>
    <name type="common">Northern wheatear</name>
    <dbReference type="NCBI Taxonomy" id="279966"/>
    <lineage>
        <taxon>Eukaryota</taxon>
        <taxon>Metazoa</taxon>
        <taxon>Chordata</taxon>
        <taxon>Craniata</taxon>
        <taxon>Vertebrata</taxon>
        <taxon>Euteleostomi</taxon>
        <taxon>Archelosauria</taxon>
        <taxon>Archosauria</taxon>
        <taxon>Dinosauria</taxon>
        <taxon>Saurischia</taxon>
        <taxon>Theropoda</taxon>
        <taxon>Coelurosauria</taxon>
        <taxon>Aves</taxon>
        <taxon>Neognathae</taxon>
        <taxon>Neoaves</taxon>
        <taxon>Telluraves</taxon>
        <taxon>Australaves</taxon>
        <taxon>Passeriformes</taxon>
        <taxon>Muscicapidae</taxon>
        <taxon>Oenanthe</taxon>
    </lineage>
</organism>
<evidence type="ECO:0000256" key="3">
    <source>
        <dbReference type="ARBA" id="ARBA00023054"/>
    </source>
</evidence>
<name>A0A7L1E053_OENON</name>
<comment type="caution">
    <text evidence="11">The sequence shown here is derived from an EMBL/GenBank/DDBJ whole genome shotgun (WGS) entry which is preliminary data.</text>
</comment>
<evidence type="ECO:0000256" key="5">
    <source>
        <dbReference type="ARBA" id="ARBA00023273"/>
    </source>
</evidence>
<evidence type="ECO:0000313" key="12">
    <source>
        <dbReference type="Proteomes" id="UP000565754"/>
    </source>
</evidence>
<evidence type="ECO:0000313" key="11">
    <source>
        <dbReference type="EMBL" id="NXM82852.1"/>
    </source>
</evidence>
<feature type="domain" description="Trichohyalin-plectin-homology" evidence="10">
    <location>
        <begin position="21"/>
        <end position="157"/>
    </location>
</feature>
<protein>
    <recommendedName>
        <fullName evidence="7">Cilia- and flagella-associated protein 45</fullName>
    </recommendedName>
</protein>
<feature type="non-terminal residue" evidence="11">
    <location>
        <position position="1"/>
    </location>
</feature>
<feature type="non-terminal residue" evidence="11">
    <location>
        <position position="229"/>
    </location>
</feature>